<dbReference type="EMBL" id="BBYQ01000198">
    <property type="protein sequence ID" value="GAP32985.1"/>
    <property type="molecule type" value="Genomic_DNA"/>
</dbReference>
<proteinExistence type="predicted"/>
<dbReference type="Proteomes" id="UP000037179">
    <property type="component" value="Unassembled WGS sequence"/>
</dbReference>
<evidence type="ECO:0000313" key="1">
    <source>
        <dbReference type="EMBL" id="APB01594.1"/>
    </source>
</evidence>
<dbReference type="RefSeq" id="WP_155239998.1">
    <property type="nucleotide sequence ID" value="NZ_AP017900.1"/>
</dbReference>
<dbReference type="GeneID" id="93372488"/>
<gene>
    <name evidence="1" type="ORF">NS506_07574</name>
    <name evidence="2" type="ORF">NSK11_contig00198-0002</name>
</gene>
<reference evidence="2 3" key="2">
    <citation type="journal article" date="2016" name="Genome Announc.">
        <title>Draft Genome Sequence of Erythromycin- and Oxytetracycline-Sensitive Nocardia seriolae Strain U-1 (NBRC 110359).</title>
        <authorList>
            <person name="Imajoh M."/>
            <person name="Sukeda M."/>
            <person name="Shimizu M."/>
            <person name="Yamane J."/>
            <person name="Ohnishi K."/>
            <person name="Oshima S."/>
        </authorList>
    </citation>
    <scope>NUCLEOTIDE SEQUENCE [LARGE SCALE GENOMIC DNA]</scope>
    <source>
        <strain evidence="2 3">U-1</strain>
    </source>
</reference>
<dbReference type="KEGG" id="nsr:NS506_07574"/>
<accession>A0A0B8NRZ5</accession>
<dbReference type="EMBL" id="CP017839">
    <property type="protein sequence ID" value="APB01594.1"/>
    <property type="molecule type" value="Genomic_DNA"/>
</dbReference>
<keyword evidence="3" id="KW-1185">Reference proteome</keyword>
<name>A0A0B8NRZ5_9NOCA</name>
<evidence type="ECO:0000313" key="2">
    <source>
        <dbReference type="EMBL" id="GAP32985.1"/>
    </source>
</evidence>
<organism evidence="2 3">
    <name type="scientific">Nocardia seriolae</name>
    <dbReference type="NCBI Taxonomy" id="37332"/>
    <lineage>
        <taxon>Bacteria</taxon>
        <taxon>Bacillati</taxon>
        <taxon>Actinomycetota</taxon>
        <taxon>Actinomycetes</taxon>
        <taxon>Mycobacteriales</taxon>
        <taxon>Nocardiaceae</taxon>
        <taxon>Nocardia</taxon>
    </lineage>
</organism>
<dbReference type="AlphaFoldDB" id="A0A0B8NRZ5"/>
<sequence>MTNPFAYIPKTDRPKSLSDNEIELLLEAHGEDCERAECELRRYLVKPKTTGGPSQTP</sequence>
<evidence type="ECO:0000313" key="3">
    <source>
        <dbReference type="Proteomes" id="UP000037179"/>
    </source>
</evidence>
<evidence type="ECO:0000313" key="4">
    <source>
        <dbReference type="Proteomes" id="UP000180166"/>
    </source>
</evidence>
<reference evidence="1 4" key="3">
    <citation type="submission" date="2016-10" db="EMBL/GenBank/DDBJ databases">
        <title>Genome sequence of Nocardia seriolae strain EM150506, isolated from Anguila japonica.</title>
        <authorList>
            <person name="Han H.-J."/>
        </authorList>
    </citation>
    <scope>NUCLEOTIDE SEQUENCE [LARGE SCALE GENOMIC DNA]</scope>
    <source>
        <strain evidence="1 4">EM150506</strain>
    </source>
</reference>
<protein>
    <submittedName>
        <fullName evidence="2">Uncharacterized protein</fullName>
    </submittedName>
</protein>
<reference evidence="3" key="1">
    <citation type="submission" date="2015-07" db="EMBL/GenBank/DDBJ databases">
        <title>Nocardia seriolae U-1 whole genome shotgun sequence.</title>
        <authorList>
            <person name="Imajoh M."/>
            <person name="Fukumoto Y."/>
            <person name="Sukeda M."/>
            <person name="Yamane J."/>
            <person name="Yamasaki K."/>
            <person name="Shimizu M."/>
            <person name="Ohnishi K."/>
            <person name="Oshima S."/>
        </authorList>
    </citation>
    <scope>NUCLEOTIDE SEQUENCE [LARGE SCALE GENOMIC DNA]</scope>
    <source>
        <strain evidence="3">U-1</strain>
    </source>
</reference>
<dbReference type="Proteomes" id="UP000180166">
    <property type="component" value="Chromosome"/>
</dbReference>